<accession>A0A7I8VIN4</accession>
<feature type="region of interest" description="Disordered" evidence="1">
    <location>
        <begin position="95"/>
        <end position="124"/>
    </location>
</feature>
<dbReference type="InterPro" id="IPR029044">
    <property type="entry name" value="Nucleotide-diphossugar_trans"/>
</dbReference>
<dbReference type="GO" id="GO:0016266">
    <property type="term" value="P:protein O-linked glycosylation via N-acetyl-galactosamine"/>
    <property type="evidence" value="ECO:0007669"/>
    <property type="project" value="TreeGrafter"/>
</dbReference>
<reference evidence="3 4" key="1">
    <citation type="submission" date="2020-08" db="EMBL/GenBank/DDBJ databases">
        <authorList>
            <person name="Hejnol A."/>
        </authorList>
    </citation>
    <scope>NUCLEOTIDE SEQUENCE [LARGE SCALE GENOMIC DNA]</scope>
</reference>
<keyword evidence="2" id="KW-0812">Transmembrane</keyword>
<comment type="caution">
    <text evidence="3">The sequence shown here is derived from an EMBL/GenBank/DDBJ whole genome shotgun (WGS) entry which is preliminary data.</text>
</comment>
<dbReference type="Pfam" id="PF01501">
    <property type="entry name" value="Glyco_transf_8"/>
    <property type="match status" value="1"/>
</dbReference>
<keyword evidence="4" id="KW-1185">Reference proteome</keyword>
<proteinExistence type="predicted"/>
<dbReference type="Gene3D" id="3.90.550.10">
    <property type="entry name" value="Spore Coat Polysaccharide Biosynthesis Protein SpsA, Chain A"/>
    <property type="match status" value="1"/>
</dbReference>
<dbReference type="SUPFAM" id="SSF53448">
    <property type="entry name" value="Nucleotide-diphospho-sugar transferases"/>
    <property type="match status" value="1"/>
</dbReference>
<dbReference type="InterPro" id="IPR042465">
    <property type="entry name" value="XXLT1"/>
</dbReference>
<dbReference type="GO" id="GO:0005789">
    <property type="term" value="C:endoplasmic reticulum membrane"/>
    <property type="evidence" value="ECO:0007669"/>
    <property type="project" value="TreeGrafter"/>
</dbReference>
<dbReference type="PANTHER" id="PTHR46612">
    <property type="entry name" value="XYLOSIDE XYLOSYLTRANSFERASE 1"/>
    <property type="match status" value="1"/>
</dbReference>
<dbReference type="OrthoDB" id="411524at2759"/>
<evidence type="ECO:0000313" key="4">
    <source>
        <dbReference type="Proteomes" id="UP000549394"/>
    </source>
</evidence>
<evidence type="ECO:0000256" key="1">
    <source>
        <dbReference type="SAM" id="MobiDB-lite"/>
    </source>
</evidence>
<sequence length="416" mass="47849">MGKEKKKSQWGKNVVLLMVVAVSAVAVGAFYNLGSSNTFTTETRKMREVVESFEQTVKKSKQQATNEKKVADSKLKFEPEKEKIERSEDIGVDKQNTIKKESVSVQTEKKTVKDSKPNSKEDPMTKPINVIITFTKAGYNIRLQQKFRLTVSSLLEHSKAFVKLHILGDPESQVLGAEIIEQESKKTKNDKFELIKLDIDDVIAKLNEIVLPMQDHFSSKSGSYYSDALFFLSIAIHRILPQSYDKIIMLDSDLKFVSDIGELYKLFNEFKKENLIGIGYDLQPVYRHTFWEYRNKNPGTRVGEPKPEGLQGFNSGVLLMDLNKLRASTLYNSLLNKKSMTELTKEFLFQGHLGDQDFFTLLSMKYENLFYVLPCGWNRQLCEWWKDKGYESVWDSYFSCDTPTHIYHGNCNTQIP</sequence>
<evidence type="ECO:0000313" key="3">
    <source>
        <dbReference type="EMBL" id="CAD5116140.1"/>
    </source>
</evidence>
<dbReference type="GO" id="GO:0140560">
    <property type="term" value="F:xylosyl alpha-1,3-xylosyltransferase activity"/>
    <property type="evidence" value="ECO:0007669"/>
    <property type="project" value="TreeGrafter"/>
</dbReference>
<dbReference type="EMBL" id="CAJFCJ010000006">
    <property type="protein sequence ID" value="CAD5116140.1"/>
    <property type="molecule type" value="Genomic_DNA"/>
</dbReference>
<dbReference type="PANTHER" id="PTHR46612:SF1">
    <property type="entry name" value="XYLOSIDE XYLOSYLTRANSFERASE 1"/>
    <property type="match status" value="1"/>
</dbReference>
<protein>
    <submittedName>
        <fullName evidence="3">DgyrCDS5063</fullName>
    </submittedName>
</protein>
<evidence type="ECO:0000256" key="2">
    <source>
        <dbReference type="SAM" id="Phobius"/>
    </source>
</evidence>
<dbReference type="InterPro" id="IPR002495">
    <property type="entry name" value="Glyco_trans_8"/>
</dbReference>
<name>A0A7I8VIN4_9ANNE</name>
<keyword evidence="2" id="KW-1133">Transmembrane helix</keyword>
<gene>
    <name evidence="3" type="ORF">DGYR_LOCUS4789</name>
</gene>
<dbReference type="Proteomes" id="UP000549394">
    <property type="component" value="Unassembled WGS sequence"/>
</dbReference>
<feature type="transmembrane region" description="Helical" evidence="2">
    <location>
        <begin position="12"/>
        <end position="31"/>
    </location>
</feature>
<keyword evidence="2" id="KW-0472">Membrane</keyword>
<organism evidence="3 4">
    <name type="scientific">Dimorphilus gyrociliatus</name>
    <dbReference type="NCBI Taxonomy" id="2664684"/>
    <lineage>
        <taxon>Eukaryota</taxon>
        <taxon>Metazoa</taxon>
        <taxon>Spiralia</taxon>
        <taxon>Lophotrochozoa</taxon>
        <taxon>Annelida</taxon>
        <taxon>Polychaeta</taxon>
        <taxon>Polychaeta incertae sedis</taxon>
        <taxon>Dinophilidae</taxon>
        <taxon>Dimorphilus</taxon>
    </lineage>
</organism>
<dbReference type="AlphaFoldDB" id="A0A7I8VIN4"/>